<feature type="compositionally biased region" description="Basic and acidic residues" evidence="1">
    <location>
        <begin position="209"/>
        <end position="219"/>
    </location>
</feature>
<evidence type="ECO:0000256" key="2">
    <source>
        <dbReference type="SAM" id="Phobius"/>
    </source>
</evidence>
<proteinExistence type="predicted"/>
<keyword evidence="2" id="KW-1133">Transmembrane helix</keyword>
<keyword evidence="2" id="KW-0812">Transmembrane</keyword>
<evidence type="ECO:0000256" key="1">
    <source>
        <dbReference type="SAM" id="MobiDB-lite"/>
    </source>
</evidence>
<feature type="region of interest" description="Disordered" evidence="1">
    <location>
        <begin position="184"/>
        <end position="264"/>
    </location>
</feature>
<feature type="compositionally biased region" description="Polar residues" evidence="1">
    <location>
        <begin position="185"/>
        <end position="195"/>
    </location>
</feature>
<feature type="region of interest" description="Disordered" evidence="1">
    <location>
        <begin position="26"/>
        <end position="59"/>
    </location>
</feature>
<evidence type="ECO:0008006" key="5">
    <source>
        <dbReference type="Google" id="ProtNLM"/>
    </source>
</evidence>
<organism evidence="3 4">
    <name type="scientific">Streptomyces pakalii</name>
    <dbReference type="NCBI Taxonomy" id="3036494"/>
    <lineage>
        <taxon>Bacteria</taxon>
        <taxon>Bacillati</taxon>
        <taxon>Actinomycetota</taxon>
        <taxon>Actinomycetes</taxon>
        <taxon>Kitasatosporales</taxon>
        <taxon>Streptomycetaceae</taxon>
        <taxon>Streptomyces</taxon>
    </lineage>
</organism>
<dbReference type="RefSeq" id="WP_283901342.1">
    <property type="nucleotide sequence ID" value="NZ_JARWAF010000023.1"/>
</dbReference>
<accession>A0ABT7DHR3</accession>
<sequence>MVQPVDPPDDPVETLDARIRAHTQCEVRIPTEDAAKIQAKTAADPERETSESSDFADPVDGLVHTAATARSLDEVLELVRLLEQAPEGDEAAGETVHTAAVERPVDDVAELVARLSEPPQPADRADQAIHAAAALRPISDISHLMALLHRPPHDPHTGEQAVHAAVTGLTVEELAELISRLQTERAVTTPATPHQPQDAPPTEGMASEAESRAPGDLVHKPGPQHTAHQWTAAPGHGPVQSSRPARRPSLPLQTSDAPPSRSPSPWLRMVTAAALVLCGAAHFPLHPSELTTTGLALSAGTAGLCLLLALGVLLRNAVPAMALGTLFTGLLAAAHVIIPKTSSATLAPALHTGGVFATLSAVLAALICLLALCVTLARKQASDQVVARMSSRAQRDRV</sequence>
<protein>
    <recommendedName>
        <fullName evidence="5">HPP family protein</fullName>
    </recommendedName>
</protein>
<feature type="transmembrane region" description="Helical" evidence="2">
    <location>
        <begin position="321"/>
        <end position="338"/>
    </location>
</feature>
<feature type="transmembrane region" description="Helical" evidence="2">
    <location>
        <begin position="295"/>
        <end position="314"/>
    </location>
</feature>
<evidence type="ECO:0000313" key="4">
    <source>
        <dbReference type="Proteomes" id="UP001237194"/>
    </source>
</evidence>
<dbReference type="Proteomes" id="UP001237194">
    <property type="component" value="Unassembled WGS sequence"/>
</dbReference>
<feature type="compositionally biased region" description="Basic and acidic residues" evidence="1">
    <location>
        <begin position="26"/>
        <end position="35"/>
    </location>
</feature>
<keyword evidence="2" id="KW-0472">Membrane</keyword>
<keyword evidence="4" id="KW-1185">Reference proteome</keyword>
<evidence type="ECO:0000313" key="3">
    <source>
        <dbReference type="EMBL" id="MDJ1645372.1"/>
    </source>
</evidence>
<reference evidence="3 4" key="1">
    <citation type="submission" date="2023-04" db="EMBL/GenBank/DDBJ databases">
        <title>A novel species of the genus Streptomyces: Streptomyces pakalii sp. nov. isolated from a Mexican soil jungle.</title>
        <authorList>
            <person name="Chavez-Hernandez M.A."/>
            <person name="Ortiz-Alvarez J."/>
            <person name="Villa-Tanaca L."/>
            <person name="Hernandez-Rodriguez C."/>
        </authorList>
    </citation>
    <scope>NUCLEOTIDE SEQUENCE [LARGE SCALE GENOMIC DNA]</scope>
    <source>
        <strain evidence="3 4">ENCB-J15</strain>
    </source>
</reference>
<name>A0ABT7DHR3_9ACTN</name>
<comment type="caution">
    <text evidence="3">The sequence shown here is derived from an EMBL/GenBank/DDBJ whole genome shotgun (WGS) entry which is preliminary data.</text>
</comment>
<feature type="transmembrane region" description="Helical" evidence="2">
    <location>
        <begin position="350"/>
        <end position="374"/>
    </location>
</feature>
<gene>
    <name evidence="3" type="ORF">P5W92_33930</name>
</gene>
<dbReference type="EMBL" id="JARWAF010000023">
    <property type="protein sequence ID" value="MDJ1645372.1"/>
    <property type="molecule type" value="Genomic_DNA"/>
</dbReference>